<evidence type="ECO:0000256" key="2">
    <source>
        <dbReference type="ARBA" id="ARBA00012694"/>
    </source>
</evidence>
<keyword evidence="5" id="KW-0057">Aromatic amino acid biosynthesis</keyword>
<dbReference type="PANTHER" id="PTHR21225">
    <property type="entry name" value="PHOSPHO-2-DEHYDRO-3-DEOXYHEPTONATE ALDOLASE DAHP SYNTHETASE"/>
    <property type="match status" value="1"/>
</dbReference>
<dbReference type="eggNOG" id="ENOG502QPSU">
    <property type="taxonomic scope" value="Eukaryota"/>
</dbReference>
<name>A0A0D1CPT0_MYCMD</name>
<dbReference type="RefSeq" id="XP_011389774.1">
    <property type="nucleotide sequence ID" value="XM_011391472.1"/>
</dbReference>
<proteinExistence type="inferred from homology"/>
<dbReference type="Pfam" id="PF00793">
    <property type="entry name" value="DAHP_synth_1"/>
    <property type="match status" value="1"/>
</dbReference>
<dbReference type="InterPro" id="IPR006219">
    <property type="entry name" value="DAHP_synth_1"/>
</dbReference>
<evidence type="ECO:0000313" key="9">
    <source>
        <dbReference type="Proteomes" id="UP000000561"/>
    </source>
</evidence>
<dbReference type="GeneID" id="23566428"/>
<dbReference type="VEuPathDB" id="FungiDB:UMAG_10385"/>
<dbReference type="InterPro" id="IPR006218">
    <property type="entry name" value="DAHP1/KDSA"/>
</dbReference>
<dbReference type="GO" id="GO:0009073">
    <property type="term" value="P:aromatic amino acid family biosynthetic process"/>
    <property type="evidence" value="ECO:0000318"/>
    <property type="project" value="GO_Central"/>
</dbReference>
<evidence type="ECO:0000256" key="1">
    <source>
        <dbReference type="ARBA" id="ARBA00007985"/>
    </source>
</evidence>
<dbReference type="InParanoid" id="A0A0D1CPT0"/>
<sequence>MTTLTYKDALNELDDRRIKSIKPLIPPQILVEEYPLSLSAAQTVASGRKATEEIVKQEDDRLLVVVGPCSIHDVRSGLEYARKLAAYAQTAKDDLHIVMRVYFEKPRTTVGWKGLINDPNLNGSFQINKGLRLARGFLLEVNNLGLPAGTEFLDTISPQYTADLISWGAIGARTTESQVHRELSSGLSMPIGFKNGTDGSISIAVDAIKAASSEHVFLSVTKQGISAIVETNGNDACHVILRGANTGPNYSAEHVGAVSSKLNAAGLPARIMIDCSHGNSEKKHENQINVVKSIASQLAAGDSQACNIFGVMIESNLVAGKQSIPAQGPTALKYGQSITDACVDWDTTVLALDLLREGVRKRRSSHHASNWFKAKLSRSSSSEGVNDHFLSKQSEHHTGFNDDALTTLGKSK</sequence>
<dbReference type="NCBIfam" id="NF009396">
    <property type="entry name" value="PRK12756.1"/>
    <property type="match status" value="1"/>
</dbReference>
<evidence type="ECO:0000259" key="7">
    <source>
        <dbReference type="Pfam" id="PF00793"/>
    </source>
</evidence>
<accession>A0A0D1CPT0</accession>
<reference evidence="8 9" key="1">
    <citation type="journal article" date="2006" name="Nature">
        <title>Insights from the genome of the biotrophic fungal plant pathogen Ustilago maydis.</title>
        <authorList>
            <person name="Kamper J."/>
            <person name="Kahmann R."/>
            <person name="Bolker M."/>
            <person name="Ma L.J."/>
            <person name="Brefort T."/>
            <person name="Saville B.J."/>
            <person name="Banuett F."/>
            <person name="Kronstad J.W."/>
            <person name="Gold S.E."/>
            <person name="Muller O."/>
            <person name="Perlin M.H."/>
            <person name="Wosten H.A."/>
            <person name="de Vries R."/>
            <person name="Ruiz-Herrera J."/>
            <person name="Reynaga-Pena C.G."/>
            <person name="Snetselaar K."/>
            <person name="McCann M."/>
            <person name="Perez-Martin J."/>
            <person name="Feldbrugge M."/>
            <person name="Basse C.W."/>
            <person name="Steinberg G."/>
            <person name="Ibeas J.I."/>
            <person name="Holloman W."/>
            <person name="Guzman P."/>
            <person name="Farman M."/>
            <person name="Stajich J.E."/>
            <person name="Sentandreu R."/>
            <person name="Gonzalez-Prieto J.M."/>
            <person name="Kennell J.C."/>
            <person name="Molina L."/>
            <person name="Schirawski J."/>
            <person name="Mendoza-Mendoza A."/>
            <person name="Greilinger D."/>
            <person name="Munch K."/>
            <person name="Rossel N."/>
            <person name="Scherer M."/>
            <person name="Vranes M."/>
            <person name="Ladendorf O."/>
            <person name="Vincon V."/>
            <person name="Fuchs U."/>
            <person name="Sandrock B."/>
            <person name="Meng S."/>
            <person name="Ho E.C."/>
            <person name="Cahill M.J."/>
            <person name="Boyce K.J."/>
            <person name="Klose J."/>
            <person name="Klosterman S.J."/>
            <person name="Deelstra H.J."/>
            <person name="Ortiz-Castellanos L."/>
            <person name="Li W."/>
            <person name="Sanchez-Alonso P."/>
            <person name="Schreier P.H."/>
            <person name="Hauser-Hahn I."/>
            <person name="Vaupel M."/>
            <person name="Koopmann E."/>
            <person name="Friedrich G."/>
            <person name="Voss H."/>
            <person name="Schluter T."/>
            <person name="Margolis J."/>
            <person name="Platt D."/>
            <person name="Swimmer C."/>
            <person name="Gnirke A."/>
            <person name="Chen F."/>
            <person name="Vysotskaia V."/>
            <person name="Mannhaupt G."/>
            <person name="Guldener U."/>
            <person name="Munsterkotter M."/>
            <person name="Haase D."/>
            <person name="Oesterheld M."/>
            <person name="Mewes H.W."/>
            <person name="Mauceli E.W."/>
            <person name="DeCaprio D."/>
            <person name="Wade C.M."/>
            <person name="Butler J."/>
            <person name="Young S."/>
            <person name="Jaffe D.B."/>
            <person name="Calvo S."/>
            <person name="Nusbaum C."/>
            <person name="Galagan J."/>
            <person name="Birren B.W."/>
        </authorList>
    </citation>
    <scope>NUCLEOTIDE SEQUENCE [LARGE SCALE GENOMIC DNA]</scope>
    <source>
        <strain evidence="9">DSM 14603 / FGSC 9021 / UM521</strain>
    </source>
</reference>
<gene>
    <name evidence="8" type="ORF">UMAG_10385</name>
</gene>
<evidence type="ECO:0000256" key="6">
    <source>
        <dbReference type="ARBA" id="ARBA00047508"/>
    </source>
</evidence>
<dbReference type="SMR" id="A0A0D1CPT0"/>
<dbReference type="PANTHER" id="PTHR21225:SF20">
    <property type="entry name" value="PHOSPHO-2-DEHYDRO-3-DEOXYHEPTONATE ALDOLASE"/>
    <property type="match status" value="1"/>
</dbReference>
<dbReference type="Gene3D" id="3.20.20.70">
    <property type="entry name" value="Aldolase class I"/>
    <property type="match status" value="1"/>
</dbReference>
<dbReference type="OrthoDB" id="4699125at2759"/>
<dbReference type="EC" id="2.5.1.54" evidence="2"/>
<keyword evidence="4" id="KW-0808">Transferase</keyword>
<dbReference type="Proteomes" id="UP000000561">
    <property type="component" value="Chromosome 8"/>
</dbReference>
<keyword evidence="9" id="KW-1185">Reference proteome</keyword>
<protein>
    <recommendedName>
        <fullName evidence="2">3-deoxy-7-phosphoheptulonate synthase</fullName>
        <ecNumber evidence="2">2.5.1.54</ecNumber>
    </recommendedName>
</protein>
<feature type="domain" description="DAHP synthetase I/KDSA" evidence="7">
    <location>
        <begin position="52"/>
        <end position="350"/>
    </location>
</feature>
<dbReference type="GO" id="GO:0003849">
    <property type="term" value="F:3-deoxy-7-phosphoheptulonate synthase activity"/>
    <property type="evidence" value="ECO:0000318"/>
    <property type="project" value="GO_Central"/>
</dbReference>
<dbReference type="EMBL" id="CM003147">
    <property type="protein sequence ID" value="KIS68588.1"/>
    <property type="molecule type" value="Genomic_DNA"/>
</dbReference>
<dbReference type="KEGG" id="uma:UMAG_10385"/>
<dbReference type="InterPro" id="IPR013785">
    <property type="entry name" value="Aldolase_TIM"/>
</dbReference>
<dbReference type="FunFam" id="3.20.20.70:FF:000005">
    <property type="entry name" value="Phospho-2-dehydro-3-deoxyheptonate aldolase"/>
    <property type="match status" value="1"/>
</dbReference>
<evidence type="ECO:0000256" key="3">
    <source>
        <dbReference type="ARBA" id="ARBA00022605"/>
    </source>
</evidence>
<dbReference type="AlphaFoldDB" id="A0A0D1CPT0"/>
<evidence type="ECO:0000256" key="4">
    <source>
        <dbReference type="ARBA" id="ARBA00022679"/>
    </source>
</evidence>
<dbReference type="NCBIfam" id="NF009395">
    <property type="entry name" value="PRK12755.1"/>
    <property type="match status" value="1"/>
</dbReference>
<dbReference type="NCBIfam" id="TIGR00034">
    <property type="entry name" value="aroFGH"/>
    <property type="match status" value="1"/>
</dbReference>
<dbReference type="GO" id="GO:0008652">
    <property type="term" value="P:amino acid biosynthetic process"/>
    <property type="evidence" value="ECO:0007669"/>
    <property type="project" value="UniProtKB-KW"/>
</dbReference>
<evidence type="ECO:0000256" key="5">
    <source>
        <dbReference type="ARBA" id="ARBA00023141"/>
    </source>
</evidence>
<keyword evidence="3" id="KW-0028">Amino-acid biosynthesis</keyword>
<dbReference type="SUPFAM" id="SSF51569">
    <property type="entry name" value="Aldolase"/>
    <property type="match status" value="1"/>
</dbReference>
<organism evidence="8 9">
    <name type="scientific">Mycosarcoma maydis</name>
    <name type="common">Corn smut fungus</name>
    <name type="synonym">Ustilago maydis</name>
    <dbReference type="NCBI Taxonomy" id="5270"/>
    <lineage>
        <taxon>Eukaryota</taxon>
        <taxon>Fungi</taxon>
        <taxon>Dikarya</taxon>
        <taxon>Basidiomycota</taxon>
        <taxon>Ustilaginomycotina</taxon>
        <taxon>Ustilaginomycetes</taxon>
        <taxon>Ustilaginales</taxon>
        <taxon>Ustilaginaceae</taxon>
        <taxon>Mycosarcoma</taxon>
    </lineage>
</organism>
<comment type="catalytic activity">
    <reaction evidence="6">
        <text>D-erythrose 4-phosphate + phosphoenolpyruvate + H2O = 7-phospho-2-dehydro-3-deoxy-D-arabino-heptonate + phosphate</text>
        <dbReference type="Rhea" id="RHEA:14717"/>
        <dbReference type="ChEBI" id="CHEBI:15377"/>
        <dbReference type="ChEBI" id="CHEBI:16897"/>
        <dbReference type="ChEBI" id="CHEBI:43474"/>
        <dbReference type="ChEBI" id="CHEBI:58394"/>
        <dbReference type="ChEBI" id="CHEBI:58702"/>
        <dbReference type="EC" id="2.5.1.54"/>
    </reaction>
</comment>
<evidence type="ECO:0000313" key="8">
    <source>
        <dbReference type="EMBL" id="KIS68588.1"/>
    </source>
</evidence>
<dbReference type="STRING" id="237631.A0A0D1CPT0"/>
<dbReference type="GO" id="GO:0005737">
    <property type="term" value="C:cytoplasm"/>
    <property type="evidence" value="ECO:0000318"/>
    <property type="project" value="GO_Central"/>
</dbReference>
<comment type="similarity">
    <text evidence="1">Belongs to the class-I DAHP synthase family.</text>
</comment>